<keyword evidence="10" id="KW-0560">Oxidoreductase</keyword>
<dbReference type="InterPro" id="IPR013120">
    <property type="entry name" value="FAR_NAD-bd"/>
</dbReference>
<keyword evidence="6" id="KW-1133">Transmembrane helix</keyword>
<dbReference type="PANTHER" id="PTHR11011">
    <property type="entry name" value="MALE STERILITY PROTEIN 2-RELATED"/>
    <property type="match status" value="1"/>
</dbReference>
<dbReference type="Pfam" id="PF03015">
    <property type="entry name" value="Sterile"/>
    <property type="match status" value="1"/>
</dbReference>
<dbReference type="InterPro" id="IPR026055">
    <property type="entry name" value="FAR"/>
</dbReference>
<dbReference type="EC" id="1.2.1.84" evidence="10"/>
<keyword evidence="7 10" id="KW-0443">Lipid metabolism</keyword>
<evidence type="ECO:0000256" key="2">
    <source>
        <dbReference type="ARBA" id="ARBA00005928"/>
    </source>
</evidence>
<proteinExistence type="inferred from homology"/>
<evidence type="ECO:0000256" key="1">
    <source>
        <dbReference type="ARBA" id="ARBA00004141"/>
    </source>
</evidence>
<evidence type="ECO:0000313" key="14">
    <source>
        <dbReference type="Proteomes" id="UP001461498"/>
    </source>
</evidence>
<evidence type="ECO:0000256" key="6">
    <source>
        <dbReference type="ARBA" id="ARBA00022989"/>
    </source>
</evidence>
<gene>
    <name evidence="13" type="ORF">O3M35_007670</name>
</gene>
<dbReference type="FunFam" id="3.40.50.720:FF:000143">
    <property type="entry name" value="Fatty acyl-CoA reductase"/>
    <property type="match status" value="1"/>
</dbReference>
<name>A0AAW1DCT8_9HEMI</name>
<evidence type="ECO:0000313" key="13">
    <source>
        <dbReference type="EMBL" id="KAK9507908.1"/>
    </source>
</evidence>
<evidence type="ECO:0000256" key="9">
    <source>
        <dbReference type="ARBA" id="ARBA00052530"/>
    </source>
</evidence>
<dbReference type="EMBL" id="JAPXFL010000004">
    <property type="protein sequence ID" value="KAK9507908.1"/>
    <property type="molecule type" value="Genomic_DNA"/>
</dbReference>
<accession>A0AAW1DCT8</accession>
<feature type="domain" description="Fatty acyl-CoA reductase C-terminal" evidence="11">
    <location>
        <begin position="362"/>
        <end position="452"/>
    </location>
</feature>
<evidence type="ECO:0000256" key="5">
    <source>
        <dbReference type="ARBA" id="ARBA00022857"/>
    </source>
</evidence>
<evidence type="ECO:0000256" key="3">
    <source>
        <dbReference type="ARBA" id="ARBA00022516"/>
    </source>
</evidence>
<evidence type="ECO:0000256" key="10">
    <source>
        <dbReference type="RuleBase" id="RU363097"/>
    </source>
</evidence>
<keyword evidence="5 10" id="KW-0521">NADP</keyword>
<comment type="catalytic activity">
    <reaction evidence="9 10">
        <text>a long-chain fatty acyl-CoA + 2 NADPH + 2 H(+) = a long-chain primary fatty alcohol + 2 NADP(+) + CoA</text>
        <dbReference type="Rhea" id="RHEA:52716"/>
        <dbReference type="ChEBI" id="CHEBI:15378"/>
        <dbReference type="ChEBI" id="CHEBI:57287"/>
        <dbReference type="ChEBI" id="CHEBI:57783"/>
        <dbReference type="ChEBI" id="CHEBI:58349"/>
        <dbReference type="ChEBI" id="CHEBI:77396"/>
        <dbReference type="ChEBI" id="CHEBI:83139"/>
        <dbReference type="EC" id="1.2.1.84"/>
    </reaction>
</comment>
<feature type="domain" description="Thioester reductase (TE)" evidence="12">
    <location>
        <begin position="23"/>
        <end position="292"/>
    </location>
</feature>
<comment type="similarity">
    <text evidence="2 10">Belongs to the fatty acyl-CoA reductase family.</text>
</comment>
<dbReference type="GO" id="GO:0035336">
    <property type="term" value="P:long-chain fatty-acyl-CoA metabolic process"/>
    <property type="evidence" value="ECO:0007669"/>
    <property type="project" value="TreeGrafter"/>
</dbReference>
<dbReference type="InterPro" id="IPR036291">
    <property type="entry name" value="NAD(P)-bd_dom_sf"/>
</dbReference>
<reference evidence="13 14" key="1">
    <citation type="submission" date="2022-12" db="EMBL/GenBank/DDBJ databases">
        <title>Chromosome-level genome assembly of true bugs.</title>
        <authorList>
            <person name="Ma L."/>
            <person name="Li H."/>
        </authorList>
    </citation>
    <scope>NUCLEOTIDE SEQUENCE [LARGE SCALE GENOMIC DNA]</scope>
    <source>
        <strain evidence="13">Lab_2022b</strain>
    </source>
</reference>
<dbReference type="CDD" id="cd05236">
    <property type="entry name" value="FAR-N_SDR_e"/>
    <property type="match status" value="1"/>
</dbReference>
<comment type="function">
    <text evidence="10">Catalyzes the reduction of fatty acyl-CoA to fatty alcohols.</text>
</comment>
<evidence type="ECO:0000259" key="11">
    <source>
        <dbReference type="Pfam" id="PF03015"/>
    </source>
</evidence>
<dbReference type="Pfam" id="PF07993">
    <property type="entry name" value="NAD_binding_4"/>
    <property type="match status" value="1"/>
</dbReference>
<dbReference type="GO" id="GO:0005777">
    <property type="term" value="C:peroxisome"/>
    <property type="evidence" value="ECO:0007669"/>
    <property type="project" value="TreeGrafter"/>
</dbReference>
<organism evidence="13 14">
    <name type="scientific">Rhynocoris fuscipes</name>
    <dbReference type="NCBI Taxonomy" id="488301"/>
    <lineage>
        <taxon>Eukaryota</taxon>
        <taxon>Metazoa</taxon>
        <taxon>Ecdysozoa</taxon>
        <taxon>Arthropoda</taxon>
        <taxon>Hexapoda</taxon>
        <taxon>Insecta</taxon>
        <taxon>Pterygota</taxon>
        <taxon>Neoptera</taxon>
        <taxon>Paraneoptera</taxon>
        <taxon>Hemiptera</taxon>
        <taxon>Heteroptera</taxon>
        <taxon>Panheteroptera</taxon>
        <taxon>Cimicomorpha</taxon>
        <taxon>Reduviidae</taxon>
        <taxon>Harpactorinae</taxon>
        <taxon>Harpactorini</taxon>
        <taxon>Rhynocoris</taxon>
    </lineage>
</organism>
<keyword evidence="8" id="KW-0472">Membrane</keyword>
<keyword evidence="3 10" id="KW-0444">Lipid biosynthesis</keyword>
<comment type="caution">
    <text evidence="13">The sequence shown here is derived from an EMBL/GenBank/DDBJ whole genome shotgun (WGS) entry which is preliminary data.</text>
</comment>
<keyword evidence="4" id="KW-0812">Transmembrane</keyword>
<dbReference type="AlphaFoldDB" id="A0AAW1DCT8"/>
<dbReference type="CDD" id="cd09071">
    <property type="entry name" value="FAR_C"/>
    <property type="match status" value="1"/>
</dbReference>
<comment type="subcellular location">
    <subcellularLocation>
        <location evidence="1">Membrane</location>
        <topology evidence="1">Multi-pass membrane protein</topology>
    </subcellularLocation>
</comment>
<dbReference type="GO" id="GO:0016020">
    <property type="term" value="C:membrane"/>
    <property type="evidence" value="ECO:0007669"/>
    <property type="project" value="UniProtKB-SubCell"/>
</dbReference>
<sequence length="467" mass="52526">MSLHSDNDHSEIKEYFSNKVIFLTGATGFLGSVILEKLLRCCPCLQRVYVLIRKKKNKDAPTRLKELLSIPLLKTLREDYLEKVRVVVGDVTIPGLGLNESDLNVLIEEVDIVFHVAASINFSASLDKAVLVNLEGTKNTLLVAKQITNLKCFVYVSTAYCNCVLRDVVAEKVYPNRWEPNELIQLIKALPPIIRERRTAEILGGHPNTYSFTKLLAENLIQAERGDIPVAIVRPSVVLGMSDESPLPGWVDNVNNGGVAFIAGAGRGVFRTIAANQDTVADIVPSDLLASLILAAAWAANKDNDFKIYHFTSGTDNPISWSDYCKYVMEAVHKYPCSKMILYPRAKVRSPFRNSLFVIIGHYLPGFIIDKLAIINGRNPILMDIQHKYSRGIKLSAYFTTNEWKFHKRNTNNLAKKMSAKDQLEFSFDTKKVKWPSYLETCVVGVRKYYHGEQDDTLALARDRLKT</sequence>
<evidence type="ECO:0000259" key="12">
    <source>
        <dbReference type="Pfam" id="PF07993"/>
    </source>
</evidence>
<dbReference type="GO" id="GO:0102965">
    <property type="term" value="F:alcohol-forming long-chain fatty acyl-CoA reductase activity"/>
    <property type="evidence" value="ECO:0007669"/>
    <property type="project" value="UniProtKB-EC"/>
</dbReference>
<dbReference type="PANTHER" id="PTHR11011:SF116">
    <property type="entry name" value="FATTY ACYL-COA REDUCTASE CG5065-RELATED"/>
    <property type="match status" value="1"/>
</dbReference>
<dbReference type="InterPro" id="IPR033640">
    <property type="entry name" value="FAR_C"/>
</dbReference>
<keyword evidence="14" id="KW-1185">Reference proteome</keyword>
<dbReference type="Gene3D" id="3.40.50.720">
    <property type="entry name" value="NAD(P)-binding Rossmann-like Domain"/>
    <property type="match status" value="1"/>
</dbReference>
<dbReference type="Proteomes" id="UP001461498">
    <property type="component" value="Unassembled WGS sequence"/>
</dbReference>
<dbReference type="SUPFAM" id="SSF51735">
    <property type="entry name" value="NAD(P)-binding Rossmann-fold domains"/>
    <property type="match status" value="1"/>
</dbReference>
<protein>
    <recommendedName>
        <fullName evidence="10">Fatty acyl-CoA reductase</fullName>
        <ecNumber evidence="10">1.2.1.84</ecNumber>
    </recommendedName>
</protein>
<evidence type="ECO:0000256" key="4">
    <source>
        <dbReference type="ARBA" id="ARBA00022692"/>
    </source>
</evidence>
<dbReference type="GO" id="GO:0080019">
    <property type="term" value="F:alcohol-forming very long-chain fatty acyl-CoA reductase activity"/>
    <property type="evidence" value="ECO:0007669"/>
    <property type="project" value="InterPro"/>
</dbReference>
<evidence type="ECO:0000256" key="8">
    <source>
        <dbReference type="ARBA" id="ARBA00023136"/>
    </source>
</evidence>
<evidence type="ECO:0000256" key="7">
    <source>
        <dbReference type="ARBA" id="ARBA00023098"/>
    </source>
</evidence>